<gene>
    <name evidence="3" type="ORF">RHS01_10014</name>
</gene>
<name>A0A8H7I691_9AGAM</name>
<dbReference type="AlphaFoldDB" id="A0A8H7I691"/>
<dbReference type="EMBL" id="JACYCF010000027">
    <property type="protein sequence ID" value="KAF8749537.1"/>
    <property type="molecule type" value="Genomic_DNA"/>
</dbReference>
<dbReference type="SMART" id="SM00829">
    <property type="entry name" value="PKS_ER"/>
    <property type="match status" value="1"/>
</dbReference>
<comment type="caution">
    <text evidence="3">The sequence shown here is derived from an EMBL/GenBank/DDBJ whole genome shotgun (WGS) entry which is preliminary data.</text>
</comment>
<accession>A0A8H7I691</accession>
<dbReference type="PANTHER" id="PTHR43205:SF7">
    <property type="entry name" value="PROSTAGLANDIN REDUCTASE 1"/>
    <property type="match status" value="1"/>
</dbReference>
<dbReference type="InterPro" id="IPR020843">
    <property type="entry name" value="ER"/>
</dbReference>
<dbReference type="SUPFAM" id="SSF51735">
    <property type="entry name" value="NAD(P)-binding Rossmann-fold domains"/>
    <property type="match status" value="1"/>
</dbReference>
<proteinExistence type="predicted"/>
<dbReference type="InterPro" id="IPR041694">
    <property type="entry name" value="ADH_N_2"/>
</dbReference>
<feature type="domain" description="Enoyl reductase (ER)" evidence="2">
    <location>
        <begin position="33"/>
        <end position="362"/>
    </location>
</feature>
<dbReference type="Proteomes" id="UP000614334">
    <property type="component" value="Unassembled WGS sequence"/>
</dbReference>
<evidence type="ECO:0000313" key="3">
    <source>
        <dbReference type="EMBL" id="KAF8749537.1"/>
    </source>
</evidence>
<dbReference type="Gene3D" id="3.90.180.10">
    <property type="entry name" value="Medium-chain alcohol dehydrogenases, catalytic domain"/>
    <property type="match status" value="1"/>
</dbReference>
<keyword evidence="1" id="KW-0560">Oxidoreductase</keyword>
<dbReference type="InterPro" id="IPR013149">
    <property type="entry name" value="ADH-like_C"/>
</dbReference>
<evidence type="ECO:0000313" key="4">
    <source>
        <dbReference type="Proteomes" id="UP000614334"/>
    </source>
</evidence>
<reference evidence="3" key="1">
    <citation type="submission" date="2020-09" db="EMBL/GenBank/DDBJ databases">
        <title>Comparative genome analyses of four rice-infecting Rhizoctonia solani isolates reveal extensive enrichment of homogalacturonan modification genes.</title>
        <authorList>
            <person name="Lee D.-Y."/>
            <person name="Jeon J."/>
            <person name="Kim K.-T."/>
            <person name="Cheong K."/>
            <person name="Song H."/>
            <person name="Choi G."/>
            <person name="Ko J."/>
            <person name="Opiyo S.O."/>
            <person name="Zuo S."/>
            <person name="Madhav S."/>
            <person name="Lee Y.-H."/>
            <person name="Wang G.-L."/>
        </authorList>
    </citation>
    <scope>NUCLEOTIDE SEQUENCE</scope>
    <source>
        <strain evidence="3">AG1-IA B2</strain>
    </source>
</reference>
<dbReference type="GO" id="GO:0016628">
    <property type="term" value="F:oxidoreductase activity, acting on the CH-CH group of donors, NAD or NADP as acceptor"/>
    <property type="evidence" value="ECO:0007669"/>
    <property type="project" value="InterPro"/>
</dbReference>
<sequence>MPRSLCYSTIQALEWLELNLATIQFNYLTVCIGHQLTHIQDDYPVLNETITLGTDIIDLESVPLNGGILAKSLWLSIDPFLRERMRDPSIESYAPGYQLGKPISGYAIVQVVKSELANVKIGDFLRFDDCPFQEYNVLSPDHVFTPIKEEEGVPLSLHTGLLGMPGQTAFYGLEVVGRPVRGETIFVSSGASAVGSLVAQLSKAKGLKVIASAGSDDKVAFMKSIGVDVAFNYKTEKVEDVLAREGPIDIYWDNAALGAFTRGGRVVVCGNMSDYNTKQPYGIKNAGQILSRRLRVEGFYWFLAGETYEGQRNKSEKFMQAVVPLVKSGKLKWSEHVYSGIESVGEAVVAVQRGTATAKVVVKVGDI</sequence>
<dbReference type="PANTHER" id="PTHR43205">
    <property type="entry name" value="PROSTAGLANDIN REDUCTASE"/>
    <property type="match status" value="1"/>
</dbReference>
<dbReference type="SUPFAM" id="SSF50129">
    <property type="entry name" value="GroES-like"/>
    <property type="match status" value="1"/>
</dbReference>
<organism evidence="3 4">
    <name type="scientific">Rhizoctonia solani</name>
    <dbReference type="NCBI Taxonomy" id="456999"/>
    <lineage>
        <taxon>Eukaryota</taxon>
        <taxon>Fungi</taxon>
        <taxon>Dikarya</taxon>
        <taxon>Basidiomycota</taxon>
        <taxon>Agaricomycotina</taxon>
        <taxon>Agaricomycetes</taxon>
        <taxon>Cantharellales</taxon>
        <taxon>Ceratobasidiaceae</taxon>
        <taxon>Rhizoctonia</taxon>
    </lineage>
</organism>
<evidence type="ECO:0000259" key="2">
    <source>
        <dbReference type="SMART" id="SM00829"/>
    </source>
</evidence>
<dbReference type="Pfam" id="PF00107">
    <property type="entry name" value="ADH_zinc_N"/>
    <property type="match status" value="1"/>
</dbReference>
<dbReference type="InterPro" id="IPR011032">
    <property type="entry name" value="GroES-like_sf"/>
</dbReference>
<dbReference type="Pfam" id="PF16884">
    <property type="entry name" value="ADH_N_2"/>
    <property type="match status" value="1"/>
</dbReference>
<dbReference type="InterPro" id="IPR036291">
    <property type="entry name" value="NAD(P)-bd_dom_sf"/>
</dbReference>
<evidence type="ECO:0000256" key="1">
    <source>
        <dbReference type="ARBA" id="ARBA00023002"/>
    </source>
</evidence>
<dbReference type="InterPro" id="IPR045010">
    <property type="entry name" value="MDR_fam"/>
</dbReference>
<dbReference type="CDD" id="cd05288">
    <property type="entry name" value="PGDH"/>
    <property type="match status" value="1"/>
</dbReference>
<dbReference type="Gene3D" id="3.40.50.720">
    <property type="entry name" value="NAD(P)-binding Rossmann-like Domain"/>
    <property type="match status" value="1"/>
</dbReference>
<protein>
    <submittedName>
        <fullName evidence="3">NAD-P-binding protein</fullName>
    </submittedName>
</protein>